<name>A0A1I4C9U4_9ACTN</name>
<protein>
    <submittedName>
        <fullName evidence="5">6-hydroxy-3-succinoylpyridine 3-monooxygenase</fullName>
    </submittedName>
</protein>
<dbReference type="InterPro" id="IPR002938">
    <property type="entry name" value="FAD-bd"/>
</dbReference>
<dbReference type="RefSeq" id="WP_091322567.1">
    <property type="nucleotide sequence ID" value="NZ_FOSW01000003.1"/>
</dbReference>
<dbReference type="GO" id="GO:0071949">
    <property type="term" value="F:FAD binding"/>
    <property type="evidence" value="ECO:0007669"/>
    <property type="project" value="InterPro"/>
</dbReference>
<gene>
    <name evidence="5" type="ORF">SAMN04488085_103381</name>
</gene>
<evidence type="ECO:0000256" key="1">
    <source>
        <dbReference type="ARBA" id="ARBA00001974"/>
    </source>
</evidence>
<keyword evidence="2" id="KW-0285">Flavoprotein</keyword>
<reference evidence="5 6" key="1">
    <citation type="submission" date="2016-10" db="EMBL/GenBank/DDBJ databases">
        <authorList>
            <person name="de Groot N.N."/>
        </authorList>
    </citation>
    <scope>NUCLEOTIDE SEQUENCE [LARGE SCALE GENOMIC DNA]</scope>
    <source>
        <strain evidence="5 6">DSM 45317</strain>
    </source>
</reference>
<keyword evidence="3" id="KW-0274">FAD</keyword>
<comment type="cofactor">
    <cofactor evidence="1">
        <name>FAD</name>
        <dbReference type="ChEBI" id="CHEBI:57692"/>
    </cofactor>
</comment>
<keyword evidence="5" id="KW-0503">Monooxygenase</keyword>
<dbReference type="SUPFAM" id="SSF51905">
    <property type="entry name" value="FAD/NAD(P)-binding domain"/>
    <property type="match status" value="1"/>
</dbReference>
<evidence type="ECO:0000313" key="5">
    <source>
        <dbReference type="EMBL" id="SFK77087.1"/>
    </source>
</evidence>
<feature type="domain" description="FAD-binding" evidence="4">
    <location>
        <begin position="5"/>
        <end position="339"/>
    </location>
</feature>
<proteinExistence type="predicted"/>
<evidence type="ECO:0000256" key="3">
    <source>
        <dbReference type="ARBA" id="ARBA00022827"/>
    </source>
</evidence>
<organism evidence="5 6">
    <name type="scientific">Geodermatophilus ruber</name>
    <dbReference type="NCBI Taxonomy" id="504800"/>
    <lineage>
        <taxon>Bacteria</taxon>
        <taxon>Bacillati</taxon>
        <taxon>Actinomycetota</taxon>
        <taxon>Actinomycetes</taxon>
        <taxon>Geodermatophilales</taxon>
        <taxon>Geodermatophilaceae</taxon>
        <taxon>Geodermatophilus</taxon>
    </lineage>
</organism>
<evidence type="ECO:0000313" key="6">
    <source>
        <dbReference type="Proteomes" id="UP000199152"/>
    </source>
</evidence>
<dbReference type="InterPro" id="IPR036188">
    <property type="entry name" value="FAD/NAD-bd_sf"/>
</dbReference>
<dbReference type="Proteomes" id="UP000199152">
    <property type="component" value="Unassembled WGS sequence"/>
</dbReference>
<dbReference type="InterPro" id="IPR050641">
    <property type="entry name" value="RIFMO-like"/>
</dbReference>
<keyword evidence="5" id="KW-0560">Oxidoreductase</keyword>
<dbReference type="EMBL" id="FOSW01000003">
    <property type="protein sequence ID" value="SFK77087.1"/>
    <property type="molecule type" value="Genomic_DNA"/>
</dbReference>
<dbReference type="PRINTS" id="PR00420">
    <property type="entry name" value="RNGMNOXGNASE"/>
</dbReference>
<dbReference type="PANTHER" id="PTHR43004">
    <property type="entry name" value="TRK SYSTEM POTASSIUM UPTAKE PROTEIN"/>
    <property type="match status" value="1"/>
</dbReference>
<dbReference type="Gene3D" id="3.50.50.60">
    <property type="entry name" value="FAD/NAD(P)-binding domain"/>
    <property type="match status" value="1"/>
</dbReference>
<dbReference type="GO" id="GO:0016709">
    <property type="term" value="F:oxidoreductase activity, acting on paired donors, with incorporation or reduction of molecular oxygen, NAD(P)H as one donor, and incorporation of one atom of oxygen"/>
    <property type="evidence" value="ECO:0007669"/>
    <property type="project" value="UniProtKB-ARBA"/>
</dbReference>
<dbReference type="OrthoDB" id="4246007at2"/>
<keyword evidence="6" id="KW-1185">Reference proteome</keyword>
<evidence type="ECO:0000256" key="2">
    <source>
        <dbReference type="ARBA" id="ARBA00022630"/>
    </source>
</evidence>
<dbReference type="InParanoid" id="A0A1I4C9U4"/>
<dbReference type="Gene3D" id="3.30.70.2450">
    <property type="match status" value="1"/>
</dbReference>
<dbReference type="STRING" id="504800.SAMN04488085_103381"/>
<sequence>MSERASVLVVGVGPVGVLNALGLARAGVPVTLFERGPGVVQSPRAAVYHWSVLDGLERLGVYDKAVNKGFLKQDYEYRVFKTGEQIRFGLQSLEGIVKRPYNLHLGQNRLVEVALEELAAFDHAVVRWEHEFVDLDQDDDGVRATFTTPEGTLTYAGDWLIGADGARSQVRTALGIEFEGITWPERFVATNVRYPFQEHGFGQTTFLIDDVYGAVIAKLDTTGGPGMWRYTYCEDASLPEEGVLDRMPDFLRAVLPTQEGFELVAHAPYRMHQRSATRYRDGRVLLAGDAAHATNPTGGLGLTGGMFDTYVLQEALAAVIHGQADEAVLDQYAAERRRIFLEVASPAASNNKRLIYHSSDPDQLERDLQGLRRLETDEDAVVERLMFTKSMESKSLIGAW</sequence>
<dbReference type="AlphaFoldDB" id="A0A1I4C9U4"/>
<accession>A0A1I4C9U4</accession>
<dbReference type="Pfam" id="PF01494">
    <property type="entry name" value="FAD_binding_3"/>
    <property type="match status" value="1"/>
</dbReference>
<evidence type="ECO:0000259" key="4">
    <source>
        <dbReference type="Pfam" id="PF01494"/>
    </source>
</evidence>
<dbReference type="PANTHER" id="PTHR43004:SF19">
    <property type="entry name" value="BINDING MONOOXYGENASE, PUTATIVE (JCVI)-RELATED"/>
    <property type="match status" value="1"/>
</dbReference>